<feature type="region of interest" description="Disordered" evidence="1">
    <location>
        <begin position="1"/>
        <end position="27"/>
    </location>
</feature>
<proteinExistence type="predicted"/>
<dbReference type="EMBL" id="AP005787">
    <property type="protein sequence ID" value="BAD17582.1"/>
    <property type="molecule type" value="Genomic_DNA"/>
</dbReference>
<evidence type="ECO:0000313" key="3">
    <source>
        <dbReference type="Proteomes" id="UP000000763"/>
    </source>
</evidence>
<reference evidence="3" key="2">
    <citation type="journal article" date="2008" name="Nucleic Acids Res.">
        <title>The rice annotation project database (RAP-DB): 2008 update.</title>
        <authorList>
            <consortium name="The rice annotation project (RAP)"/>
        </authorList>
    </citation>
    <scope>GENOME REANNOTATION</scope>
    <source>
        <strain evidence="3">cv. Nipponbare</strain>
    </source>
</reference>
<sequence>MEERRLSPARPSLPSAGSSGGGSGSSDSDALFFCPAYLLAIFALDTGASWPQRPEATAWGEASPNAAPHPFLAPL</sequence>
<protein>
    <submittedName>
        <fullName evidence="2">Uncharacterized protein</fullName>
    </submittedName>
</protein>
<reference evidence="3" key="1">
    <citation type="journal article" date="2005" name="Nature">
        <title>The map-based sequence of the rice genome.</title>
        <authorList>
            <consortium name="International rice genome sequencing project (IRGSP)"/>
            <person name="Matsumoto T."/>
            <person name="Wu J."/>
            <person name="Kanamori H."/>
            <person name="Katayose Y."/>
            <person name="Fujisawa M."/>
            <person name="Namiki N."/>
            <person name="Mizuno H."/>
            <person name="Yamamoto K."/>
            <person name="Antonio B.A."/>
            <person name="Baba T."/>
            <person name="Sakata K."/>
            <person name="Nagamura Y."/>
            <person name="Aoki H."/>
            <person name="Arikawa K."/>
            <person name="Arita K."/>
            <person name="Bito T."/>
            <person name="Chiden Y."/>
            <person name="Fujitsuka N."/>
            <person name="Fukunaka R."/>
            <person name="Hamada M."/>
            <person name="Harada C."/>
            <person name="Hayashi A."/>
            <person name="Hijishita S."/>
            <person name="Honda M."/>
            <person name="Hosokawa S."/>
            <person name="Ichikawa Y."/>
            <person name="Idonuma A."/>
            <person name="Iijima M."/>
            <person name="Ikeda M."/>
            <person name="Ikeno M."/>
            <person name="Ito K."/>
            <person name="Ito S."/>
            <person name="Ito T."/>
            <person name="Ito Y."/>
            <person name="Ito Y."/>
            <person name="Iwabuchi A."/>
            <person name="Kamiya K."/>
            <person name="Karasawa W."/>
            <person name="Kurita K."/>
            <person name="Katagiri S."/>
            <person name="Kikuta A."/>
            <person name="Kobayashi H."/>
            <person name="Kobayashi N."/>
            <person name="Machita K."/>
            <person name="Maehara T."/>
            <person name="Masukawa M."/>
            <person name="Mizubayashi T."/>
            <person name="Mukai Y."/>
            <person name="Nagasaki H."/>
            <person name="Nagata Y."/>
            <person name="Naito S."/>
            <person name="Nakashima M."/>
            <person name="Nakama Y."/>
            <person name="Nakamichi Y."/>
            <person name="Nakamura M."/>
            <person name="Meguro A."/>
            <person name="Negishi M."/>
            <person name="Ohta I."/>
            <person name="Ohta T."/>
            <person name="Okamoto M."/>
            <person name="Ono N."/>
            <person name="Saji S."/>
            <person name="Sakaguchi M."/>
            <person name="Sakai K."/>
            <person name="Shibata M."/>
            <person name="Shimokawa T."/>
            <person name="Song J."/>
            <person name="Takazaki Y."/>
            <person name="Terasawa K."/>
            <person name="Tsugane M."/>
            <person name="Tsuji K."/>
            <person name="Ueda S."/>
            <person name="Waki K."/>
            <person name="Yamagata H."/>
            <person name="Yamamoto M."/>
            <person name="Yamamoto S."/>
            <person name="Yamane H."/>
            <person name="Yoshiki S."/>
            <person name="Yoshihara R."/>
            <person name="Yukawa K."/>
            <person name="Zhong H."/>
            <person name="Yano M."/>
            <person name="Yuan Q."/>
            <person name="Ouyang S."/>
            <person name="Liu J."/>
            <person name="Jones K.M."/>
            <person name="Gansberger K."/>
            <person name="Moffat K."/>
            <person name="Hill J."/>
            <person name="Bera J."/>
            <person name="Fadrosh D."/>
            <person name="Jin S."/>
            <person name="Johri S."/>
            <person name="Kim M."/>
            <person name="Overton L."/>
            <person name="Reardon M."/>
            <person name="Tsitrin T."/>
            <person name="Vuong H."/>
            <person name="Weaver B."/>
            <person name="Ciecko A."/>
            <person name="Tallon L."/>
            <person name="Jackson J."/>
            <person name="Pai G."/>
            <person name="Aken S.V."/>
            <person name="Utterback T."/>
            <person name="Reidmuller S."/>
            <person name="Feldblyum T."/>
            <person name="Hsiao J."/>
            <person name="Zismann V."/>
            <person name="Iobst S."/>
            <person name="de Vazeille A.R."/>
            <person name="Buell C.R."/>
            <person name="Ying K."/>
            <person name="Li Y."/>
            <person name="Lu T."/>
            <person name="Huang Y."/>
            <person name="Zhao Q."/>
            <person name="Feng Q."/>
            <person name="Zhang L."/>
            <person name="Zhu J."/>
            <person name="Weng Q."/>
            <person name="Mu J."/>
            <person name="Lu Y."/>
            <person name="Fan D."/>
            <person name="Liu Y."/>
            <person name="Guan J."/>
            <person name="Zhang Y."/>
            <person name="Yu S."/>
            <person name="Liu X."/>
            <person name="Zhang Y."/>
            <person name="Hong G."/>
            <person name="Han B."/>
            <person name="Choisne N."/>
            <person name="Demange N."/>
            <person name="Orjeda G."/>
            <person name="Samain S."/>
            <person name="Cattolico L."/>
            <person name="Pelletier E."/>
            <person name="Couloux A."/>
            <person name="Segurens B."/>
            <person name="Wincker P."/>
            <person name="D'Hont A."/>
            <person name="Scarpelli C."/>
            <person name="Weissenbach J."/>
            <person name="Salanoubat M."/>
            <person name="Quetier F."/>
            <person name="Yu Y."/>
            <person name="Kim H.R."/>
            <person name="Rambo T."/>
            <person name="Currie J."/>
            <person name="Collura K."/>
            <person name="Luo M."/>
            <person name="Yang T."/>
            <person name="Ammiraju J.S.S."/>
            <person name="Engler F."/>
            <person name="Soderlund C."/>
            <person name="Wing R.A."/>
            <person name="Palmer L.E."/>
            <person name="de la Bastide M."/>
            <person name="Spiegel L."/>
            <person name="Nascimento L."/>
            <person name="Zutavern T."/>
            <person name="O'Shaughnessy A."/>
            <person name="Dike S."/>
            <person name="Dedhia N."/>
            <person name="Preston R."/>
            <person name="Balija V."/>
            <person name="McCombie W.R."/>
            <person name="Chow T."/>
            <person name="Chen H."/>
            <person name="Chung M."/>
            <person name="Chen C."/>
            <person name="Shaw J."/>
            <person name="Wu H."/>
            <person name="Hsiao K."/>
            <person name="Chao Y."/>
            <person name="Chu M."/>
            <person name="Cheng C."/>
            <person name="Hour A."/>
            <person name="Lee P."/>
            <person name="Lin S."/>
            <person name="Lin Y."/>
            <person name="Liou J."/>
            <person name="Liu S."/>
            <person name="Hsing Y."/>
            <person name="Raghuvanshi S."/>
            <person name="Mohanty A."/>
            <person name="Bharti A.K."/>
            <person name="Gaur A."/>
            <person name="Gupta V."/>
            <person name="Kumar D."/>
            <person name="Ravi V."/>
            <person name="Vij S."/>
            <person name="Kapur A."/>
            <person name="Khurana P."/>
            <person name="Khurana P."/>
            <person name="Khurana J.P."/>
            <person name="Tyagi A.K."/>
            <person name="Gaikwad K."/>
            <person name="Singh A."/>
            <person name="Dalal V."/>
            <person name="Srivastava S."/>
            <person name="Dixit A."/>
            <person name="Pal A.K."/>
            <person name="Ghazi I.A."/>
            <person name="Yadav M."/>
            <person name="Pandit A."/>
            <person name="Bhargava A."/>
            <person name="Sureshbabu K."/>
            <person name="Batra K."/>
            <person name="Sharma T.R."/>
            <person name="Mohapatra T."/>
            <person name="Singh N.K."/>
            <person name="Messing J."/>
            <person name="Nelson A.B."/>
            <person name="Fuks G."/>
            <person name="Kavchok S."/>
            <person name="Keizer G."/>
            <person name="Linton E."/>
            <person name="Llaca V."/>
            <person name="Song R."/>
            <person name="Tanyolac B."/>
            <person name="Young S."/>
            <person name="Ho-Il K."/>
            <person name="Hahn J.H."/>
            <person name="Sangsakoo G."/>
            <person name="Vanavichit A."/>
            <person name="de Mattos Luiz.A.T."/>
            <person name="Zimmer P.D."/>
            <person name="Malone G."/>
            <person name="Dellagostin O."/>
            <person name="de Oliveira A.C."/>
            <person name="Bevan M."/>
            <person name="Bancroft I."/>
            <person name="Minx P."/>
            <person name="Cordum H."/>
            <person name="Wilson R."/>
            <person name="Cheng Z."/>
            <person name="Jin W."/>
            <person name="Jiang J."/>
            <person name="Leong S.A."/>
            <person name="Iwama H."/>
            <person name="Gojobori T."/>
            <person name="Itoh T."/>
            <person name="Niimura Y."/>
            <person name="Fujii Y."/>
            <person name="Habara T."/>
            <person name="Sakai H."/>
            <person name="Sato Y."/>
            <person name="Wilson G."/>
            <person name="Kumar K."/>
            <person name="McCouch S."/>
            <person name="Juretic N."/>
            <person name="Hoen D."/>
            <person name="Wright S."/>
            <person name="Bruskiewich R."/>
            <person name="Bureau T."/>
            <person name="Miyao A."/>
            <person name="Hirochika H."/>
            <person name="Nishikawa T."/>
            <person name="Kadowaki K."/>
            <person name="Sugiura M."/>
            <person name="Burr B."/>
            <person name="Sasaki T."/>
        </authorList>
    </citation>
    <scope>NUCLEOTIDE SEQUENCE [LARGE SCALE GENOMIC DNA]</scope>
    <source>
        <strain evidence="3">cv. Nipponbare</strain>
    </source>
</reference>
<feature type="region of interest" description="Disordered" evidence="1">
    <location>
        <begin position="53"/>
        <end position="75"/>
    </location>
</feature>
<accession>Q6YWA4</accession>
<evidence type="ECO:0000256" key="1">
    <source>
        <dbReference type="SAM" id="MobiDB-lite"/>
    </source>
</evidence>
<name>Q6YWA4_ORYSJ</name>
<gene>
    <name evidence="2" type="primary">P0501E09.35</name>
</gene>
<organism evidence="2 3">
    <name type="scientific">Oryza sativa subsp. japonica</name>
    <name type="common">Rice</name>
    <dbReference type="NCBI Taxonomy" id="39947"/>
    <lineage>
        <taxon>Eukaryota</taxon>
        <taxon>Viridiplantae</taxon>
        <taxon>Streptophyta</taxon>
        <taxon>Embryophyta</taxon>
        <taxon>Tracheophyta</taxon>
        <taxon>Spermatophyta</taxon>
        <taxon>Magnoliopsida</taxon>
        <taxon>Liliopsida</taxon>
        <taxon>Poales</taxon>
        <taxon>Poaceae</taxon>
        <taxon>BOP clade</taxon>
        <taxon>Oryzoideae</taxon>
        <taxon>Oryzeae</taxon>
        <taxon>Oryzinae</taxon>
        <taxon>Oryza</taxon>
        <taxon>Oryza sativa</taxon>
    </lineage>
</organism>
<dbReference type="Proteomes" id="UP000000763">
    <property type="component" value="Chromosome 9"/>
</dbReference>
<evidence type="ECO:0000313" key="2">
    <source>
        <dbReference type="EMBL" id="BAD17582.1"/>
    </source>
</evidence>
<dbReference type="AlphaFoldDB" id="Q6YWA4"/>
<feature type="compositionally biased region" description="Low complexity" evidence="1">
    <location>
        <begin position="8"/>
        <end position="17"/>
    </location>
</feature>